<sequence length="429" mass="46401">MVTTLRATACTPCKYEYRQHLQAGTKERRGPPSRKPHRDAYQVGRRQAQRHGVPASPHNKLGPDPRTIGAIVTAVTTASRPEMGRRTAPGRGRDGISMRPILIALLVRVPGRASTHVEISASPALPHAASMAAGRRHTKQTRAETESAVPFWNEATAPGVCPKDAEPWIGSLTLASPSEATRSTGLPELMARLTSDAASSRLTPQVTGCMSNTAAVGTRDRMSSPSAERQSPHRTGALARTLAPSLGRKSRKAECLPSSETVPTGPESHCFRRLAIQLRRTAFPVPILCGRRTHRYGITVLAECRGSISLDARNLADAASQARLMRCLSRVSICSAGSYVDVDRNNTDSAPLYRRHSWGFAAQQLQATFTKALDIRMTVNLIRTAAPAGGGALMQWATRYRQSGAVRFSPTRGNAEVRRAESRARLVKG</sequence>
<proteinExistence type="predicted"/>
<keyword evidence="3" id="KW-1185">Reference proteome</keyword>
<feature type="region of interest" description="Disordered" evidence="1">
    <location>
        <begin position="21"/>
        <end position="66"/>
    </location>
</feature>
<accession>A0ABR0CAH9</accession>
<dbReference type="EMBL" id="JAWRVI010000006">
    <property type="protein sequence ID" value="KAK4093207.1"/>
    <property type="molecule type" value="Genomic_DNA"/>
</dbReference>
<evidence type="ECO:0000313" key="3">
    <source>
        <dbReference type="Proteomes" id="UP001287286"/>
    </source>
</evidence>
<reference evidence="2 3" key="1">
    <citation type="journal article" date="2024" name="Microbiol. Resour. Announc.">
        <title>Genome annotations for the ascomycete fungi Trichoderma harzianum, Trichoderma aggressivum, and Purpureocillium lilacinum.</title>
        <authorList>
            <person name="Beijen E.P.W."/>
            <person name="Ohm R.A."/>
        </authorList>
    </citation>
    <scope>NUCLEOTIDE SEQUENCE [LARGE SCALE GENOMIC DNA]</scope>
    <source>
        <strain evidence="2 3">CBS 150709</strain>
    </source>
</reference>
<feature type="compositionally biased region" description="Basic and acidic residues" evidence="1">
    <location>
        <begin position="21"/>
        <end position="30"/>
    </location>
</feature>
<comment type="caution">
    <text evidence="2">The sequence shown here is derived from an EMBL/GenBank/DDBJ whole genome shotgun (WGS) entry which is preliminary data.</text>
</comment>
<dbReference type="Proteomes" id="UP001287286">
    <property type="component" value="Unassembled WGS sequence"/>
</dbReference>
<feature type="region of interest" description="Disordered" evidence="1">
    <location>
        <begin position="215"/>
        <end position="260"/>
    </location>
</feature>
<name>A0ABR0CAH9_PURLI</name>
<evidence type="ECO:0000256" key="1">
    <source>
        <dbReference type="SAM" id="MobiDB-lite"/>
    </source>
</evidence>
<protein>
    <submittedName>
        <fullName evidence="2">Uncharacterized protein</fullName>
    </submittedName>
</protein>
<organism evidence="2 3">
    <name type="scientific">Purpureocillium lilacinum</name>
    <name type="common">Paecilomyces lilacinus</name>
    <dbReference type="NCBI Taxonomy" id="33203"/>
    <lineage>
        <taxon>Eukaryota</taxon>
        <taxon>Fungi</taxon>
        <taxon>Dikarya</taxon>
        <taxon>Ascomycota</taxon>
        <taxon>Pezizomycotina</taxon>
        <taxon>Sordariomycetes</taxon>
        <taxon>Hypocreomycetidae</taxon>
        <taxon>Hypocreales</taxon>
        <taxon>Ophiocordycipitaceae</taxon>
        <taxon>Purpureocillium</taxon>
    </lineage>
</organism>
<evidence type="ECO:0000313" key="2">
    <source>
        <dbReference type="EMBL" id="KAK4093207.1"/>
    </source>
</evidence>
<gene>
    <name evidence="2" type="ORF">Purlil1_2364</name>
</gene>